<proteinExistence type="inferred from homology"/>
<dbReference type="SMART" id="SM00856">
    <property type="entry name" value="PMEI"/>
    <property type="match status" value="1"/>
</dbReference>
<dbReference type="Pfam" id="PF04043">
    <property type="entry name" value="PMEI"/>
    <property type="match status" value="1"/>
</dbReference>
<dbReference type="GO" id="GO:0004857">
    <property type="term" value="F:enzyme inhibitor activity"/>
    <property type="evidence" value="ECO:0007669"/>
    <property type="project" value="InterPro"/>
</dbReference>
<dbReference type="NCBIfam" id="TIGR01614">
    <property type="entry name" value="PME_inhib"/>
    <property type="match status" value="1"/>
</dbReference>
<evidence type="ECO:0000259" key="4">
    <source>
        <dbReference type="SMART" id="SM00856"/>
    </source>
</evidence>
<dbReference type="Gene3D" id="1.20.140.40">
    <property type="entry name" value="Invertase/pectin methylesterase inhibitor family protein"/>
    <property type="match status" value="1"/>
</dbReference>
<dbReference type="PANTHER" id="PTHR31080:SF296">
    <property type="entry name" value="OS05G0360900 PROTEIN"/>
    <property type="match status" value="1"/>
</dbReference>
<evidence type="ECO:0000313" key="5">
    <source>
        <dbReference type="EMBL" id="GKV22141.1"/>
    </source>
</evidence>
<evidence type="ECO:0000256" key="2">
    <source>
        <dbReference type="ARBA" id="ARBA00038471"/>
    </source>
</evidence>
<dbReference type="InterPro" id="IPR035513">
    <property type="entry name" value="Invertase/methylesterase_inhib"/>
</dbReference>
<keyword evidence="1 3" id="KW-0732">Signal</keyword>
<evidence type="ECO:0000313" key="6">
    <source>
        <dbReference type="Proteomes" id="UP001054252"/>
    </source>
</evidence>
<dbReference type="InterPro" id="IPR051955">
    <property type="entry name" value="PME_Inhibitor"/>
</dbReference>
<dbReference type="EMBL" id="BPVZ01000059">
    <property type="protein sequence ID" value="GKV22141.1"/>
    <property type="molecule type" value="Genomic_DNA"/>
</dbReference>
<protein>
    <recommendedName>
        <fullName evidence="4">Pectinesterase inhibitor domain-containing protein</fullName>
    </recommendedName>
</protein>
<organism evidence="5 6">
    <name type="scientific">Rubroshorea leprosula</name>
    <dbReference type="NCBI Taxonomy" id="152421"/>
    <lineage>
        <taxon>Eukaryota</taxon>
        <taxon>Viridiplantae</taxon>
        <taxon>Streptophyta</taxon>
        <taxon>Embryophyta</taxon>
        <taxon>Tracheophyta</taxon>
        <taxon>Spermatophyta</taxon>
        <taxon>Magnoliopsida</taxon>
        <taxon>eudicotyledons</taxon>
        <taxon>Gunneridae</taxon>
        <taxon>Pentapetalae</taxon>
        <taxon>rosids</taxon>
        <taxon>malvids</taxon>
        <taxon>Malvales</taxon>
        <taxon>Dipterocarpaceae</taxon>
        <taxon>Rubroshorea</taxon>
    </lineage>
</organism>
<keyword evidence="6" id="KW-1185">Reference proteome</keyword>
<comment type="similarity">
    <text evidence="2">Belongs to the PMEI family.</text>
</comment>
<accession>A0AAV5KC97</accession>
<dbReference type="SUPFAM" id="SSF101148">
    <property type="entry name" value="Plant invertase/pectin methylesterase inhibitor"/>
    <property type="match status" value="1"/>
</dbReference>
<feature type="chain" id="PRO_5043955220" description="Pectinesterase inhibitor domain-containing protein" evidence="3">
    <location>
        <begin position="26"/>
        <end position="185"/>
    </location>
</feature>
<evidence type="ECO:0000256" key="3">
    <source>
        <dbReference type="SAM" id="SignalP"/>
    </source>
</evidence>
<dbReference type="CDD" id="cd15801">
    <property type="entry name" value="PMEI-like_1"/>
    <property type="match status" value="1"/>
</dbReference>
<sequence length="185" mass="20324">MKFSIDFSLLFPLAFCLSFLPLLNAADANATAKLIEKACKDAEYKDLCIQSLQADEASKDSDLRGLVLLAIRLAGANGSDTLDYIKKIQNDTSESEPAIDQCLNECWEHYLSAVEQLDDSIAALLAEASNDVKTWVEAAIIDAESCEDALKEYPGKQSVILERSTIFRRLCSNALAINKVWAKAN</sequence>
<evidence type="ECO:0000256" key="1">
    <source>
        <dbReference type="ARBA" id="ARBA00022729"/>
    </source>
</evidence>
<name>A0AAV5KC97_9ROSI</name>
<gene>
    <name evidence="5" type="ORF">SLEP1_g32032</name>
</gene>
<comment type="caution">
    <text evidence="5">The sequence shown here is derived from an EMBL/GenBank/DDBJ whole genome shotgun (WGS) entry which is preliminary data.</text>
</comment>
<dbReference type="PANTHER" id="PTHR31080">
    <property type="entry name" value="PECTINESTERASE INHIBITOR-LIKE"/>
    <property type="match status" value="1"/>
</dbReference>
<dbReference type="InterPro" id="IPR006501">
    <property type="entry name" value="Pectinesterase_inhib_dom"/>
</dbReference>
<dbReference type="AlphaFoldDB" id="A0AAV5KC97"/>
<feature type="domain" description="Pectinesterase inhibitor" evidence="4">
    <location>
        <begin position="30"/>
        <end position="177"/>
    </location>
</feature>
<dbReference type="Proteomes" id="UP001054252">
    <property type="component" value="Unassembled WGS sequence"/>
</dbReference>
<feature type="signal peptide" evidence="3">
    <location>
        <begin position="1"/>
        <end position="25"/>
    </location>
</feature>
<reference evidence="5 6" key="1">
    <citation type="journal article" date="2021" name="Commun. Biol.">
        <title>The genome of Shorea leprosula (Dipterocarpaceae) highlights the ecological relevance of drought in aseasonal tropical rainforests.</title>
        <authorList>
            <person name="Ng K.K.S."/>
            <person name="Kobayashi M.J."/>
            <person name="Fawcett J.A."/>
            <person name="Hatakeyama M."/>
            <person name="Paape T."/>
            <person name="Ng C.H."/>
            <person name="Ang C.C."/>
            <person name="Tnah L.H."/>
            <person name="Lee C.T."/>
            <person name="Nishiyama T."/>
            <person name="Sese J."/>
            <person name="O'Brien M.J."/>
            <person name="Copetti D."/>
            <person name="Mohd Noor M.I."/>
            <person name="Ong R.C."/>
            <person name="Putra M."/>
            <person name="Sireger I.Z."/>
            <person name="Indrioko S."/>
            <person name="Kosugi Y."/>
            <person name="Izuno A."/>
            <person name="Isagi Y."/>
            <person name="Lee S.L."/>
            <person name="Shimizu K.K."/>
        </authorList>
    </citation>
    <scope>NUCLEOTIDE SEQUENCE [LARGE SCALE GENOMIC DNA]</scope>
    <source>
        <strain evidence="5">214</strain>
    </source>
</reference>